<dbReference type="RefSeq" id="WP_150380207.1">
    <property type="nucleotide sequence ID" value="NZ_RZUH01000017.1"/>
</dbReference>
<keyword evidence="4" id="KW-0732">Signal</keyword>
<evidence type="ECO:0000313" key="6">
    <source>
        <dbReference type="Proteomes" id="UP000410049"/>
    </source>
</evidence>
<feature type="transmembrane region" description="Helical" evidence="3">
    <location>
        <begin position="1214"/>
        <end position="1235"/>
    </location>
</feature>
<dbReference type="InterPro" id="IPR026876">
    <property type="entry name" value="Fn3_assoc_repeat"/>
</dbReference>
<dbReference type="GO" id="GO:0030313">
    <property type="term" value="C:cell envelope"/>
    <property type="evidence" value="ECO:0007669"/>
    <property type="project" value="UniProtKB-SubCell"/>
</dbReference>
<dbReference type="InterPro" id="IPR013378">
    <property type="entry name" value="InlB-like_B-rpt"/>
</dbReference>
<evidence type="ECO:0000256" key="3">
    <source>
        <dbReference type="SAM" id="Phobius"/>
    </source>
</evidence>
<keyword evidence="3" id="KW-0472">Membrane</keyword>
<dbReference type="Gene3D" id="2.60.120.1250">
    <property type="entry name" value="Peptidase M60, enhancin-like domain 1"/>
    <property type="match status" value="1"/>
</dbReference>
<dbReference type="InterPro" id="IPR042229">
    <property type="entry name" value="Listeria/Bacterioides_rpt_sf"/>
</dbReference>
<gene>
    <name evidence="5" type="ORF">EMO91_12460</name>
</gene>
<name>A0A5M9ZG04_9BIFI</name>
<dbReference type="InterPro" id="IPR042279">
    <property type="entry name" value="Pep_M60_3"/>
</dbReference>
<protein>
    <recommendedName>
        <fullName evidence="7">Peptidase M60 domain-containing protein</fullName>
    </recommendedName>
</protein>
<feature type="chain" id="PRO_5024429148" description="Peptidase M60 domain-containing protein" evidence="4">
    <location>
        <begin position="27"/>
        <end position="1239"/>
    </location>
</feature>
<keyword evidence="3" id="KW-1133">Transmembrane helix</keyword>
<accession>A0A5M9ZG04</accession>
<reference evidence="5 6" key="1">
    <citation type="journal article" date="2019" name="Syst. Appl. Microbiol.">
        <title>Characterization of Bifidobacterium species in feaces of the Egyptian fruit bat: Description of B. vespertilionis sp. nov. and B. rousetti sp. nov.</title>
        <authorList>
            <person name="Modesto M."/>
            <person name="Satti M."/>
            <person name="Watanabe K."/>
            <person name="Puglisi E."/>
            <person name="Morelli L."/>
            <person name="Huang C.-H."/>
            <person name="Liou J.-S."/>
            <person name="Miyashita M."/>
            <person name="Tamura T."/>
            <person name="Saito S."/>
            <person name="Mori K."/>
            <person name="Huang L."/>
            <person name="Sciavilla P."/>
            <person name="Sandri C."/>
            <person name="Spiezio C."/>
            <person name="Vitali F."/>
            <person name="Cavalieri D."/>
            <person name="Perpetuini G."/>
            <person name="Tofalo R."/>
            <person name="Bonetti A."/>
            <person name="Arita M."/>
            <person name="Mattarelli P."/>
        </authorList>
    </citation>
    <scope>NUCLEOTIDE SEQUENCE [LARGE SCALE GENOMIC DNA]</scope>
    <source>
        <strain evidence="5 6">RST17</strain>
    </source>
</reference>
<dbReference type="EMBL" id="RZUH01000017">
    <property type="protein sequence ID" value="KAA8825370.1"/>
    <property type="molecule type" value="Genomic_DNA"/>
</dbReference>
<evidence type="ECO:0000256" key="1">
    <source>
        <dbReference type="ARBA" id="ARBA00004196"/>
    </source>
</evidence>
<dbReference type="Pfam" id="PF13287">
    <property type="entry name" value="Fn3_assoc"/>
    <property type="match status" value="1"/>
</dbReference>
<evidence type="ECO:0008006" key="7">
    <source>
        <dbReference type="Google" id="ProtNLM"/>
    </source>
</evidence>
<proteinExistence type="predicted"/>
<organism evidence="5 6">
    <name type="scientific">Bifidobacterium myosotis</name>
    <dbReference type="NCBI Taxonomy" id="1630166"/>
    <lineage>
        <taxon>Bacteria</taxon>
        <taxon>Bacillati</taxon>
        <taxon>Actinomycetota</taxon>
        <taxon>Actinomycetes</taxon>
        <taxon>Bifidobacteriales</taxon>
        <taxon>Bifidobacteriaceae</taxon>
        <taxon>Bifidobacterium</taxon>
    </lineage>
</organism>
<dbReference type="AlphaFoldDB" id="A0A5M9ZG04"/>
<sequence>MIHPLRPLAALAIAAALAAPPDAAWASPAAGPAAPAAEAAEWNLGIGGPTTVTLSTVGSKDTDRARTQQYFQFENADWTGYYIRPGIKARFKITLKSDSKTPNVLWAHRQAGRVDRNDYALVRMDDGGKLKAGDNVIEYDTTGRRVGQVLYIRNDGTDPATVTIESMDGSDGRPSLGRYPYYEYDAADPQGFWTYLTELRAYVAAGVDAKAGDMNDDPALGMDVTSIATGRMVYELRAAKLVETLKDVDSEEKAVAWIENVADVSESRLGFFDRLQGFDAKDADAKQRPTRMKVVLELTQNLTSPSSMFAWYTMYHLPESVFPAVADNVDGSHGWANDHEFGHMLDIAPLARVEETNNLFSLWGRHRAGEARVQAGGAFATDVYHGNAVASQKQITSYLDKRLTDDKATSQWGDIWWDVDAKWLLLRWFDGYDYSGYDFAKYPAYSPEKAVQVAEYGGLGAVYRRVRANPADYRVVGDNAGNAMIGATAKAYSDALGFDMADVLERYGATVPDEVRTYTSRYPKLDAKIQYFTFDADAKDMNKAGLFDDKTAGPSLEAKRGADGGLDVTASYPVGSPEAATVSGFELLKAGRPVSYNTTGVFTVDTSDFADYTVVAYDRRANPSPETRVPSTAGIQVKVLAGDDGDPSKATVTVTPDDGGRPSTAHPDANGDLTLTDVPSSTITVALDGYTPIPARTHVDGYAWHGGVIQFTLAPKDGRTLRTPRPTVTGVAGKDGRLAFAITPADGGDDVYYTLDGSEPDSEHGLRWTGGELPITSSPLTVKAVAYRAGRTPSGVASATFTDTRRATIWNQIYGPAYGSGQSKSFGVGTYEAADLDFLTDEVRSLNVPAGLKVSIYEEPGLTGAVHVYNAGQINWVNMYASIKSKSIRVETVGAPEAKRAGAITFRSGAEDATGEMKTTIRFENVTMTAPDILYQRAGWTPTDWMGSDGNTYRPGDPLPDGDLTLTANWAKADYTIAYDPAGGAGVMGPVTTGVGAKVTLPESGFTRVGHTFAGWRLPDGTVHKAGERVDGMAKTAGETVTLTAVWRANTYRIRFDRNADDATGVMADQTVTYDGKTTLAANAFKRTGWTFAGWKGGNGDEYKDRAEILNLTAEDDAIVTLLAQWGKTTIPDPDPERPGSGEGGAAKPDSPGTGEGGVTKPDTDPAPADPDDDDPHPTPAEPSDGGLPPTDGPRTPSGGASAAPAGRLASTGVTGAALDAAGVLLALAGLAAAVRRRD</sequence>
<dbReference type="Gene3D" id="2.60.20.10">
    <property type="entry name" value="Crystallins"/>
    <property type="match status" value="1"/>
</dbReference>
<keyword evidence="3" id="KW-0812">Transmembrane</keyword>
<comment type="caution">
    <text evidence="5">The sequence shown here is derived from an EMBL/GenBank/DDBJ whole genome shotgun (WGS) entry which is preliminary data.</text>
</comment>
<evidence type="ECO:0000256" key="2">
    <source>
        <dbReference type="SAM" id="MobiDB-lite"/>
    </source>
</evidence>
<comment type="subcellular location">
    <subcellularLocation>
        <location evidence="1">Cell envelope</location>
    </subcellularLocation>
</comment>
<feature type="region of interest" description="Disordered" evidence="2">
    <location>
        <begin position="1128"/>
        <end position="1209"/>
    </location>
</feature>
<feature type="region of interest" description="Disordered" evidence="2">
    <location>
        <begin position="641"/>
        <end position="673"/>
    </location>
</feature>
<feature type="signal peptide" evidence="4">
    <location>
        <begin position="1"/>
        <end position="26"/>
    </location>
</feature>
<dbReference type="Gene3D" id="2.60.40.4270">
    <property type="entry name" value="Listeria-Bacteroides repeat domain"/>
    <property type="match status" value="2"/>
</dbReference>
<evidence type="ECO:0000256" key="4">
    <source>
        <dbReference type="SAM" id="SignalP"/>
    </source>
</evidence>
<feature type="compositionally biased region" description="Low complexity" evidence="2">
    <location>
        <begin position="1193"/>
        <end position="1209"/>
    </location>
</feature>
<dbReference type="Proteomes" id="UP000410049">
    <property type="component" value="Unassembled WGS sequence"/>
</dbReference>
<dbReference type="Pfam" id="PF09479">
    <property type="entry name" value="Flg_new"/>
    <property type="match status" value="2"/>
</dbReference>
<dbReference type="Gene3D" id="1.10.390.30">
    <property type="entry name" value="Peptidase M60, enhancin-like domain 3"/>
    <property type="match status" value="1"/>
</dbReference>
<evidence type="ECO:0000313" key="5">
    <source>
        <dbReference type="EMBL" id="KAA8825370.1"/>
    </source>
</evidence>